<proteinExistence type="predicted"/>
<keyword evidence="3" id="KW-1185">Reference proteome</keyword>
<dbReference type="Proteomes" id="UP000253529">
    <property type="component" value="Unassembled WGS sequence"/>
</dbReference>
<reference evidence="2 3" key="1">
    <citation type="submission" date="2018-06" db="EMBL/GenBank/DDBJ databases">
        <title>Genomic Encyclopedia of Type Strains, Phase IV (KMG-IV): sequencing the most valuable type-strain genomes for metagenomic binning, comparative biology and taxonomic classification.</title>
        <authorList>
            <person name="Goeker M."/>
        </authorList>
    </citation>
    <scope>NUCLEOTIDE SEQUENCE [LARGE SCALE GENOMIC DNA]</scope>
    <source>
        <strain evidence="2 3">DSM 24875</strain>
    </source>
</reference>
<evidence type="ECO:0000313" key="3">
    <source>
        <dbReference type="Proteomes" id="UP000253529"/>
    </source>
</evidence>
<dbReference type="EMBL" id="QNRK01000040">
    <property type="protein sequence ID" value="RBP04165.1"/>
    <property type="molecule type" value="Genomic_DNA"/>
</dbReference>
<comment type="caution">
    <text evidence="2">The sequence shown here is derived from an EMBL/GenBank/DDBJ whole genome shotgun (WGS) entry which is preliminary data.</text>
</comment>
<sequence>MAATDSARPILSLMTEVATDLGHLVQTEFRLARAEMGETFAAVASAGVCLGIGAFVAFAGLIVLLFDIARWITVAGLPSEWSLLIVAGVALVAGGLAAMAGVNRLKASAFVPNRALGQMREDYATARERAR</sequence>
<feature type="transmembrane region" description="Helical" evidence="1">
    <location>
        <begin position="40"/>
        <end position="69"/>
    </location>
</feature>
<protein>
    <submittedName>
        <fullName evidence="2">Putative superfamily III holin-X</fullName>
    </submittedName>
</protein>
<dbReference type="Pfam" id="PF07332">
    <property type="entry name" value="Phage_holin_3_6"/>
    <property type="match status" value="1"/>
</dbReference>
<feature type="transmembrane region" description="Helical" evidence="1">
    <location>
        <begin position="81"/>
        <end position="102"/>
    </location>
</feature>
<evidence type="ECO:0000313" key="2">
    <source>
        <dbReference type="EMBL" id="RBP04165.1"/>
    </source>
</evidence>
<keyword evidence="1" id="KW-1133">Transmembrane helix</keyword>
<dbReference type="RefSeq" id="WP_113892237.1">
    <property type="nucleotide sequence ID" value="NZ_QNRK01000040.1"/>
</dbReference>
<dbReference type="InterPro" id="IPR009937">
    <property type="entry name" value="Phage_holin_3_6"/>
</dbReference>
<keyword evidence="1" id="KW-0812">Transmembrane</keyword>
<accession>A0A366ERR6</accession>
<dbReference type="AlphaFoldDB" id="A0A366ERR6"/>
<gene>
    <name evidence="2" type="ORF">DFR50_14038</name>
</gene>
<organism evidence="2 3">
    <name type="scientific">Roseiarcus fermentans</name>
    <dbReference type="NCBI Taxonomy" id="1473586"/>
    <lineage>
        <taxon>Bacteria</taxon>
        <taxon>Pseudomonadati</taxon>
        <taxon>Pseudomonadota</taxon>
        <taxon>Alphaproteobacteria</taxon>
        <taxon>Hyphomicrobiales</taxon>
        <taxon>Roseiarcaceae</taxon>
        <taxon>Roseiarcus</taxon>
    </lineage>
</organism>
<keyword evidence="1" id="KW-0472">Membrane</keyword>
<evidence type="ECO:0000256" key="1">
    <source>
        <dbReference type="SAM" id="Phobius"/>
    </source>
</evidence>
<name>A0A366ERR6_9HYPH</name>